<sequence length="87" mass="9683">TVSDIRIKQSPDGDIEVSCRPRHITCSPSRNTVHIRTTMVDMAVQEDEKAYVKHESKRVHVSCSGMVVSDGIYITSMDHLGRIVSAN</sequence>
<dbReference type="AlphaFoldDB" id="A0A0M3IJT7"/>
<protein>
    <submittedName>
        <fullName evidence="2">Adipocyte plasma membrane-associated protein</fullName>
    </submittedName>
</protein>
<name>A0A0M3IJT7_ASCLU</name>
<proteinExistence type="predicted"/>
<accession>A0A0M3IJT7</accession>
<evidence type="ECO:0000313" key="2">
    <source>
        <dbReference type="WBParaSite" id="ALUE_0001894901-mRNA-1"/>
    </source>
</evidence>
<dbReference type="PANTHER" id="PTHR39075:SF1">
    <property type="entry name" value="FI19908P1"/>
    <property type="match status" value="1"/>
</dbReference>
<dbReference type="Proteomes" id="UP000036681">
    <property type="component" value="Unplaced"/>
</dbReference>
<keyword evidence="1" id="KW-1185">Reference proteome</keyword>
<evidence type="ECO:0000313" key="1">
    <source>
        <dbReference type="Proteomes" id="UP000036681"/>
    </source>
</evidence>
<organism evidence="1 2">
    <name type="scientific">Ascaris lumbricoides</name>
    <name type="common">Giant roundworm</name>
    <dbReference type="NCBI Taxonomy" id="6252"/>
    <lineage>
        <taxon>Eukaryota</taxon>
        <taxon>Metazoa</taxon>
        <taxon>Ecdysozoa</taxon>
        <taxon>Nematoda</taxon>
        <taxon>Chromadorea</taxon>
        <taxon>Rhabditida</taxon>
        <taxon>Spirurina</taxon>
        <taxon>Ascaridomorpha</taxon>
        <taxon>Ascaridoidea</taxon>
        <taxon>Ascarididae</taxon>
        <taxon>Ascaris</taxon>
    </lineage>
</organism>
<dbReference type="PANTHER" id="PTHR39075">
    <property type="entry name" value="FI19908P1"/>
    <property type="match status" value="1"/>
</dbReference>
<dbReference type="WBParaSite" id="ALUE_0001894901-mRNA-1">
    <property type="protein sequence ID" value="ALUE_0001894901-mRNA-1"/>
    <property type="gene ID" value="ALUE_0001894901"/>
</dbReference>
<reference evidence="2" key="1">
    <citation type="submission" date="2017-02" db="UniProtKB">
        <authorList>
            <consortium name="WormBaseParasite"/>
        </authorList>
    </citation>
    <scope>IDENTIFICATION</scope>
</reference>
<dbReference type="GO" id="GO:0005615">
    <property type="term" value="C:extracellular space"/>
    <property type="evidence" value="ECO:0007669"/>
    <property type="project" value="TreeGrafter"/>
</dbReference>